<dbReference type="Pfam" id="PF13592">
    <property type="entry name" value="HTH_33"/>
    <property type="match status" value="1"/>
</dbReference>
<dbReference type="EMBL" id="JAAOIW010000006">
    <property type="protein sequence ID" value="NHN31636.1"/>
    <property type="molecule type" value="Genomic_DNA"/>
</dbReference>
<dbReference type="Proteomes" id="UP001165962">
    <property type="component" value="Unassembled WGS sequence"/>
</dbReference>
<proteinExistence type="predicted"/>
<gene>
    <name evidence="2" type="ORF">G9U52_17530</name>
</gene>
<keyword evidence="3" id="KW-1185">Reference proteome</keyword>
<accession>A0ABX0J8J9</accession>
<protein>
    <submittedName>
        <fullName evidence="2">Winged helix-turn-helix domain-containing protein</fullName>
    </submittedName>
</protein>
<organism evidence="2 3">
    <name type="scientific">Paenibacillus agricola</name>
    <dbReference type="NCBI Taxonomy" id="2716264"/>
    <lineage>
        <taxon>Bacteria</taxon>
        <taxon>Bacillati</taxon>
        <taxon>Bacillota</taxon>
        <taxon>Bacilli</taxon>
        <taxon>Bacillales</taxon>
        <taxon>Paenibacillaceae</taxon>
        <taxon>Paenibacillus</taxon>
    </lineage>
</organism>
<comment type="caution">
    <text evidence="2">The sequence shown here is derived from an EMBL/GenBank/DDBJ whole genome shotgun (WGS) entry which is preliminary data.</text>
</comment>
<name>A0ABX0J8J9_9BACL</name>
<evidence type="ECO:0000313" key="2">
    <source>
        <dbReference type="EMBL" id="NHN31636.1"/>
    </source>
</evidence>
<dbReference type="InterPro" id="IPR025959">
    <property type="entry name" value="Winged_HTH_dom"/>
</dbReference>
<evidence type="ECO:0000313" key="3">
    <source>
        <dbReference type="Proteomes" id="UP001165962"/>
    </source>
</evidence>
<sequence>MMHRQGLSYTKPTYTLAAADPDKQQLFAQTTFIHAP</sequence>
<reference evidence="2" key="1">
    <citation type="submission" date="2020-03" db="EMBL/GenBank/DDBJ databases">
        <title>Draft sequencing of Paenibacilllus sp. S3N08.</title>
        <authorList>
            <person name="Kim D.-U."/>
        </authorList>
    </citation>
    <scope>NUCLEOTIDE SEQUENCE</scope>
    <source>
        <strain evidence="2">S3N08</strain>
    </source>
</reference>
<evidence type="ECO:0000259" key="1">
    <source>
        <dbReference type="Pfam" id="PF13592"/>
    </source>
</evidence>
<feature type="domain" description="Winged helix-turn helix" evidence="1">
    <location>
        <begin position="1"/>
        <end position="30"/>
    </location>
</feature>